<feature type="transmembrane region" description="Helical" evidence="2">
    <location>
        <begin position="31"/>
        <end position="53"/>
    </location>
</feature>
<keyword evidence="2" id="KW-1133">Transmembrane helix</keyword>
<name>E3SKL5_9CAUD</name>
<accession>E3SKL5</accession>
<sequence>MENGTAPKPLTTKESEPIDTSSKSNSLKDPMVPILMFLGCILATLSVIVAGYFKGNMHIETVWHNLNTFN</sequence>
<evidence type="ECO:0000256" key="2">
    <source>
        <dbReference type="SAM" id="Phobius"/>
    </source>
</evidence>
<evidence type="ECO:0000313" key="4">
    <source>
        <dbReference type="Proteomes" id="UP000006526"/>
    </source>
</evidence>
<dbReference type="EMBL" id="GU071097">
    <property type="protein sequence ID" value="ADO97895.1"/>
    <property type="molecule type" value="Genomic_DNA"/>
</dbReference>
<dbReference type="KEGG" id="vg:10329190"/>
<evidence type="ECO:0000256" key="1">
    <source>
        <dbReference type="SAM" id="MobiDB-lite"/>
    </source>
</evidence>
<reference evidence="3 4" key="1">
    <citation type="journal article" date="2010" name="Environ. Microbiol.">
        <title>Genomic analysis of oceanic cyanobacterial myoviruses compared with T4-like myoviruses from diverse hosts and environments.</title>
        <authorList>
            <person name="Sullivan M.B."/>
            <person name="Huang K.H."/>
            <person name="Ignacio-Espinoza J.C."/>
            <person name="Berlin A.M."/>
            <person name="Kelly L."/>
            <person name="Weigele P.R."/>
            <person name="DeFrancesco A.S."/>
            <person name="Kern S.E."/>
            <person name="Thompson L.R."/>
            <person name="Young S."/>
            <person name="Yandava C."/>
            <person name="Fu R."/>
            <person name="Krastins B."/>
            <person name="Chase M."/>
            <person name="Sarracino D."/>
            <person name="Osburne M.S."/>
            <person name="Henn M.R."/>
            <person name="Chisholm S.W."/>
        </authorList>
    </citation>
    <scope>NUCLEOTIDE SEQUENCE [LARGE SCALE GENOMIC DNA]</scope>
    <source>
        <strain evidence="3">8102-12</strain>
    </source>
</reference>
<dbReference type="Proteomes" id="UP000006526">
    <property type="component" value="Segment"/>
</dbReference>
<dbReference type="GeneID" id="10329190"/>
<proteinExistence type="predicted"/>
<dbReference type="OrthoDB" id="27098at10239"/>
<gene>
    <name evidence="3" type="ORF">SSSM5_175</name>
</gene>
<keyword evidence="2" id="KW-0472">Membrane</keyword>
<evidence type="ECO:0000313" key="3">
    <source>
        <dbReference type="EMBL" id="ADO97895.1"/>
    </source>
</evidence>
<protein>
    <submittedName>
        <fullName evidence="3">Uncharacterized protein</fullName>
    </submittedName>
</protein>
<keyword evidence="4" id="KW-1185">Reference proteome</keyword>
<organism evidence="3 4">
    <name type="scientific">Synechococcus phage S-SSM5</name>
    <dbReference type="NCBI Taxonomy" id="445685"/>
    <lineage>
        <taxon>Viruses</taxon>
        <taxon>Duplodnaviria</taxon>
        <taxon>Heunggongvirae</taxon>
        <taxon>Uroviricota</taxon>
        <taxon>Caudoviricetes</taxon>
        <taxon>Pantevenvirales</taxon>
        <taxon>Kyanoviridae</taxon>
        <taxon>Glaucusvirus</taxon>
        <taxon>Glaucusvirus ssm5</taxon>
    </lineage>
</organism>
<dbReference type="RefSeq" id="YP_004324778.1">
    <property type="nucleotide sequence ID" value="NC_015289.1"/>
</dbReference>
<keyword evidence="2" id="KW-0812">Transmembrane</keyword>
<feature type="region of interest" description="Disordered" evidence="1">
    <location>
        <begin position="1"/>
        <end position="28"/>
    </location>
</feature>
<feature type="compositionally biased region" description="Polar residues" evidence="1">
    <location>
        <begin position="18"/>
        <end position="27"/>
    </location>
</feature>